<evidence type="ECO:0000313" key="1">
    <source>
        <dbReference type="EnsemblPlants" id="AVESA.00010b.r2.6CG1135210.1.CDS"/>
    </source>
</evidence>
<name>A0ACD5ZAL8_AVESA</name>
<dbReference type="EnsemblPlants" id="AVESA.00010b.r2.6CG1135210.1">
    <property type="protein sequence ID" value="AVESA.00010b.r2.6CG1135210.1.CDS"/>
    <property type="gene ID" value="AVESA.00010b.r2.6CG1135210"/>
</dbReference>
<evidence type="ECO:0000313" key="2">
    <source>
        <dbReference type="Proteomes" id="UP001732700"/>
    </source>
</evidence>
<reference evidence="1" key="2">
    <citation type="submission" date="2025-09" db="UniProtKB">
        <authorList>
            <consortium name="EnsemblPlants"/>
        </authorList>
    </citation>
    <scope>IDENTIFICATION</scope>
</reference>
<sequence length="537" mass="61201">MFILGISDNFLTRQSNLLQAIRASRKRRGVVGEEQDEELLRNDVQAEDEEEEENEDFTQPGSHVETTNGRIWTPRGANSIPPAPPTHAAKIALIPSGDRNWLEAQFNKKDRVPNTILGSLLRNYYPQIVMDTSKSPPIEVAATKWRHWYMRGPDADTSAELCADKVKNAFMARYKWPDDQPEMKDKWMKTLENCCAKLTTQQIYQVRIYAVMAYHAEVLHRAIKFDDAKVIHLESNEYRRVPFGTWVNTEPWFKLSDKWGSRQFKNISTVKRNARLSKPDAVNRGGSRSIARTQQCMEAKYGRPFSLIESFAVHMGAPKEAVAQGQGNELPPLHNECAQEHLDNYRSGMMETYGPNVSWVRGPFDPQVMYDNTGRKPHGKFAIADGAFDSSRVQMSTIACPSRSQTSSQNEIRLAQEVQELKRQRQQDQQQRQEDRQSMMSAFVQFNQQVAQYYSQGQTHLPPPQLNLASIFPTHGSPRVEQDGMNNSTNGGAQRQTGNNSPQDDPTSSHYMNDGNRGNYDEQAELERWFGPSISRI</sequence>
<proteinExistence type="predicted"/>
<dbReference type="Proteomes" id="UP001732700">
    <property type="component" value="Chromosome 6C"/>
</dbReference>
<protein>
    <submittedName>
        <fullName evidence="1">Uncharacterized protein</fullName>
    </submittedName>
</protein>
<organism evidence="1 2">
    <name type="scientific">Avena sativa</name>
    <name type="common">Oat</name>
    <dbReference type="NCBI Taxonomy" id="4498"/>
    <lineage>
        <taxon>Eukaryota</taxon>
        <taxon>Viridiplantae</taxon>
        <taxon>Streptophyta</taxon>
        <taxon>Embryophyta</taxon>
        <taxon>Tracheophyta</taxon>
        <taxon>Spermatophyta</taxon>
        <taxon>Magnoliopsida</taxon>
        <taxon>Liliopsida</taxon>
        <taxon>Poales</taxon>
        <taxon>Poaceae</taxon>
        <taxon>BOP clade</taxon>
        <taxon>Pooideae</taxon>
        <taxon>Poodae</taxon>
        <taxon>Poeae</taxon>
        <taxon>Poeae Chloroplast Group 1 (Aveneae type)</taxon>
        <taxon>Aveninae</taxon>
        <taxon>Avena</taxon>
    </lineage>
</organism>
<reference evidence="1" key="1">
    <citation type="submission" date="2021-05" db="EMBL/GenBank/DDBJ databases">
        <authorList>
            <person name="Scholz U."/>
            <person name="Mascher M."/>
            <person name="Fiebig A."/>
        </authorList>
    </citation>
    <scope>NUCLEOTIDE SEQUENCE [LARGE SCALE GENOMIC DNA]</scope>
</reference>
<accession>A0ACD5ZAL8</accession>
<keyword evidence="2" id="KW-1185">Reference proteome</keyword>